<evidence type="ECO:0000259" key="7">
    <source>
        <dbReference type="Pfam" id="PF02911"/>
    </source>
</evidence>
<comment type="function">
    <text evidence="5">Attaches a formyl group to the free amino group of methionyl-tRNA(fMet). The formyl group appears to play a dual role in the initiator identity of N-formylmethionyl-tRNA by promoting its recognition by IF2 and preventing the misappropriation of this tRNA by the elongation apparatus.</text>
</comment>
<evidence type="ECO:0000256" key="3">
    <source>
        <dbReference type="ARBA" id="ARBA00022679"/>
    </source>
</evidence>
<dbReference type="EMBL" id="CP071137">
    <property type="protein sequence ID" value="QWY76694.1"/>
    <property type="molecule type" value="Genomic_DNA"/>
</dbReference>
<accession>A0A149W0Q9</accession>
<dbReference type="PANTHER" id="PTHR11138:SF5">
    <property type="entry name" value="METHIONYL-TRNA FORMYLTRANSFERASE, MITOCHONDRIAL"/>
    <property type="match status" value="1"/>
</dbReference>
<dbReference type="OrthoDB" id="9802815at2"/>
<dbReference type="PANTHER" id="PTHR11138">
    <property type="entry name" value="METHIONYL-TRNA FORMYLTRANSFERASE"/>
    <property type="match status" value="1"/>
</dbReference>
<dbReference type="GO" id="GO:0004479">
    <property type="term" value="F:methionyl-tRNA formyltransferase activity"/>
    <property type="evidence" value="ECO:0007669"/>
    <property type="project" value="UniProtKB-UniRule"/>
</dbReference>
<dbReference type="InterPro" id="IPR011034">
    <property type="entry name" value="Formyl_transferase-like_C_sf"/>
</dbReference>
<accession>A0A859A997</accession>
<keyword evidence="10" id="KW-1185">Reference proteome</keyword>
<sequence>MRLIFAGTPDFSATSLEALLSSDHQVLAVLTQPDRPAGRGQKVQESPVKQCARAAQLPVLQPYSLKDPELVTGLAKWPSEVWVVVAYGMILPPALLTLAPFGAINVHASLLPRWRGAAPIQRALLAGDRETGISLMQMETGLDTGPVLLQHSCPIESRETGQSLHDRLAKLGAKTLIEGLDQLDYLQRHAQPQPIFGVTYADKIRKEEAEIHWESSATEIDRKIRTFVTGPVARTWSGKEMLRLWEAEIEEKPLSFQHDQPGTLCHLDHGGIKVVCGEGLLRVTRLQRAGGKILSVQEFLRGNAMKVGEKWGKA</sequence>
<feature type="binding site" evidence="5">
    <location>
        <begin position="109"/>
        <end position="112"/>
    </location>
    <ligand>
        <name>(6S)-5,6,7,8-tetrahydrofolate</name>
        <dbReference type="ChEBI" id="CHEBI:57453"/>
    </ligand>
</feature>
<organism evidence="8 10">
    <name type="scientific">Ferrovum myxofaciens</name>
    <dbReference type="NCBI Taxonomy" id="416213"/>
    <lineage>
        <taxon>Bacteria</taxon>
        <taxon>Pseudomonadati</taxon>
        <taxon>Pseudomonadota</taxon>
        <taxon>Betaproteobacteria</taxon>
        <taxon>Ferrovales</taxon>
        <taxon>Ferrovaceae</taxon>
        <taxon>Ferrovum</taxon>
    </lineage>
</organism>
<evidence type="ECO:0000313" key="8">
    <source>
        <dbReference type="EMBL" id="KXW58744.1"/>
    </source>
</evidence>
<keyword evidence="4 5" id="KW-0648">Protein biosynthesis</keyword>
<proteinExistence type="inferred from homology"/>
<dbReference type="Gene3D" id="3.40.50.12230">
    <property type="match status" value="1"/>
</dbReference>
<dbReference type="InterPro" id="IPR036477">
    <property type="entry name" value="Formyl_transf_N_sf"/>
</dbReference>
<dbReference type="EC" id="2.1.2.9" evidence="2 5"/>
<dbReference type="NCBIfam" id="TIGR00460">
    <property type="entry name" value="fmt"/>
    <property type="match status" value="1"/>
</dbReference>
<dbReference type="InterPro" id="IPR041711">
    <property type="entry name" value="Met-tRNA-FMT_N"/>
</dbReference>
<evidence type="ECO:0000259" key="6">
    <source>
        <dbReference type="Pfam" id="PF00551"/>
    </source>
</evidence>
<feature type="domain" description="Formyl transferase C-terminal" evidence="7">
    <location>
        <begin position="203"/>
        <end position="303"/>
    </location>
</feature>
<comment type="similarity">
    <text evidence="1 5">Belongs to the Fmt family.</text>
</comment>
<gene>
    <name evidence="8" type="primary">fmt_1</name>
    <name evidence="5" type="synonym">fmt</name>
    <name evidence="8" type="ORF">FEMY_07720</name>
    <name evidence="9" type="ORF">JZL65_09300</name>
</gene>
<dbReference type="EMBL" id="LRRD01000011">
    <property type="protein sequence ID" value="KXW58744.1"/>
    <property type="molecule type" value="Genomic_DNA"/>
</dbReference>
<evidence type="ECO:0000256" key="4">
    <source>
        <dbReference type="ARBA" id="ARBA00022917"/>
    </source>
</evidence>
<dbReference type="Proteomes" id="UP000075653">
    <property type="component" value="Unassembled WGS sequence"/>
</dbReference>
<dbReference type="SUPFAM" id="SSF53328">
    <property type="entry name" value="Formyltransferase"/>
    <property type="match status" value="1"/>
</dbReference>
<evidence type="ECO:0000313" key="10">
    <source>
        <dbReference type="Proteomes" id="UP000075653"/>
    </source>
</evidence>
<dbReference type="PATRIC" id="fig|1789004.3.peg.781"/>
<dbReference type="HAMAP" id="MF_00182">
    <property type="entry name" value="Formyl_trans"/>
    <property type="match status" value="1"/>
</dbReference>
<name>A0A859A997_9PROT</name>
<protein>
    <recommendedName>
        <fullName evidence="2 5">Methionyl-tRNA formyltransferase</fullName>
        <ecNumber evidence="2 5">2.1.2.9</ecNumber>
    </recommendedName>
</protein>
<dbReference type="SUPFAM" id="SSF50486">
    <property type="entry name" value="FMT C-terminal domain-like"/>
    <property type="match status" value="1"/>
</dbReference>
<evidence type="ECO:0000256" key="1">
    <source>
        <dbReference type="ARBA" id="ARBA00010699"/>
    </source>
</evidence>
<comment type="catalytic activity">
    <reaction evidence="5">
        <text>L-methionyl-tRNA(fMet) + (6R)-10-formyltetrahydrofolate = N-formyl-L-methionyl-tRNA(fMet) + (6S)-5,6,7,8-tetrahydrofolate + H(+)</text>
        <dbReference type="Rhea" id="RHEA:24380"/>
        <dbReference type="Rhea" id="RHEA-COMP:9952"/>
        <dbReference type="Rhea" id="RHEA-COMP:9953"/>
        <dbReference type="ChEBI" id="CHEBI:15378"/>
        <dbReference type="ChEBI" id="CHEBI:57453"/>
        <dbReference type="ChEBI" id="CHEBI:78530"/>
        <dbReference type="ChEBI" id="CHEBI:78844"/>
        <dbReference type="ChEBI" id="CHEBI:195366"/>
        <dbReference type="EC" id="2.1.2.9"/>
    </reaction>
</comment>
<evidence type="ECO:0000256" key="2">
    <source>
        <dbReference type="ARBA" id="ARBA00012261"/>
    </source>
</evidence>
<dbReference type="RefSeq" id="WP_031596738.1">
    <property type="nucleotide sequence ID" value="NZ_CP053675.1"/>
</dbReference>
<dbReference type="GO" id="GO:0005829">
    <property type="term" value="C:cytosol"/>
    <property type="evidence" value="ECO:0007669"/>
    <property type="project" value="TreeGrafter"/>
</dbReference>
<dbReference type="Pfam" id="PF00551">
    <property type="entry name" value="Formyl_trans_N"/>
    <property type="match status" value="1"/>
</dbReference>
<feature type="domain" description="Formyl transferase N-terminal" evidence="6">
    <location>
        <begin position="2"/>
        <end position="178"/>
    </location>
</feature>
<evidence type="ECO:0000313" key="9">
    <source>
        <dbReference type="EMBL" id="QWY76694.1"/>
    </source>
</evidence>
<dbReference type="InterPro" id="IPR005794">
    <property type="entry name" value="Fmt"/>
</dbReference>
<dbReference type="InterPro" id="IPR044135">
    <property type="entry name" value="Met-tRNA-FMT_C"/>
</dbReference>
<dbReference type="InterPro" id="IPR005793">
    <property type="entry name" value="Formyl_trans_C"/>
</dbReference>
<dbReference type="Pfam" id="PF02911">
    <property type="entry name" value="Formyl_trans_C"/>
    <property type="match status" value="1"/>
</dbReference>
<reference evidence="8 10" key="1">
    <citation type="submission" date="2016-01" db="EMBL/GenBank/DDBJ databases">
        <title>Genome sequence of the acidophilic iron oxidising Ferrovum strain Z-31.</title>
        <authorList>
            <person name="Poehlein A."/>
            <person name="Ullrich S.R."/>
            <person name="Schloemann M."/>
            <person name="Muehling M."/>
            <person name="Daniel R."/>
        </authorList>
    </citation>
    <scope>NUCLEOTIDE SEQUENCE [LARGE SCALE GENOMIC DNA]</scope>
    <source>
        <strain evidence="8 10">Z-31</strain>
    </source>
</reference>
<evidence type="ECO:0000256" key="5">
    <source>
        <dbReference type="HAMAP-Rule" id="MF_00182"/>
    </source>
</evidence>
<keyword evidence="3 5" id="KW-0808">Transferase</keyword>
<dbReference type="InterPro" id="IPR002376">
    <property type="entry name" value="Formyl_transf_N"/>
</dbReference>
<reference evidence="9" key="2">
    <citation type="submission" date="2021-02" db="EMBL/GenBank/DDBJ databases">
        <title>Comparative genomics of Ferrovum myxofaciens strains, predominant extremophile bacteria forming large biofilm stalactites in acid mine ecosystems.</title>
        <authorList>
            <person name="Burkartova K."/>
            <person name="Ridl J."/>
            <person name="Pajer P."/>
            <person name="Falteisek L."/>
        </authorList>
    </citation>
    <scope>NUCLEOTIDE SEQUENCE</scope>
    <source>
        <strain evidence="9">MI1III</strain>
    </source>
</reference>
<dbReference type="CDD" id="cd08646">
    <property type="entry name" value="FMT_core_Met-tRNA-FMT_N"/>
    <property type="match status" value="1"/>
</dbReference>
<dbReference type="AlphaFoldDB" id="A0A859A997"/>
<dbReference type="CDD" id="cd08704">
    <property type="entry name" value="Met_tRNA_FMT_C"/>
    <property type="match status" value="1"/>
</dbReference>
<dbReference type="Proteomes" id="UP000683551">
    <property type="component" value="Chromosome"/>
</dbReference>